<proteinExistence type="predicted"/>
<evidence type="ECO:0000313" key="1">
    <source>
        <dbReference type="EMBL" id="GFF51390.1"/>
    </source>
</evidence>
<name>A0A8H3PEL5_9EURO</name>
<protein>
    <submittedName>
        <fullName evidence="1">Uncharacterized protein</fullName>
    </submittedName>
</protein>
<organism evidence="1 2">
    <name type="scientific">Aspergillus udagawae</name>
    <dbReference type="NCBI Taxonomy" id="91492"/>
    <lineage>
        <taxon>Eukaryota</taxon>
        <taxon>Fungi</taxon>
        <taxon>Dikarya</taxon>
        <taxon>Ascomycota</taxon>
        <taxon>Pezizomycotina</taxon>
        <taxon>Eurotiomycetes</taxon>
        <taxon>Eurotiomycetidae</taxon>
        <taxon>Eurotiales</taxon>
        <taxon>Aspergillaceae</taxon>
        <taxon>Aspergillus</taxon>
        <taxon>Aspergillus subgen. Fumigati</taxon>
    </lineage>
</organism>
<accession>A0A8H3PEL5</accession>
<reference evidence="1 2" key="1">
    <citation type="submission" date="2020-01" db="EMBL/GenBank/DDBJ databases">
        <title>Draft genome sequence of Aspergillus udagawae IFM 46972.</title>
        <authorList>
            <person name="Takahashi H."/>
            <person name="Yaguchi T."/>
        </authorList>
    </citation>
    <scope>NUCLEOTIDE SEQUENCE [LARGE SCALE GENOMIC DNA]</scope>
    <source>
        <strain evidence="1 2">IFM 46972</strain>
    </source>
</reference>
<dbReference type="AlphaFoldDB" id="A0A8H3PEL5"/>
<sequence>MVCHNPNALQEEMLTHIQHLPLELREKLALLPESPSREELYVLWTSLLQRYFPFPLRGSFPNLPDLPDETEVKYALSHHQESENSHSSLVIGREYGPFDRLNFLHVFCQAEPKEEWHMAELHAKLKEEMMKSSHCHIARGRGMIIHGAIVIGREVKFYKLKRDGSFKCMAWLVQGKQTLHILRDMRIITTHLMQISYEVRMRD</sequence>
<dbReference type="EMBL" id="BLKC01000089">
    <property type="protein sequence ID" value="GFF51390.1"/>
    <property type="molecule type" value="Genomic_DNA"/>
</dbReference>
<evidence type="ECO:0000313" key="2">
    <source>
        <dbReference type="Proteomes" id="UP000465221"/>
    </source>
</evidence>
<gene>
    <name evidence="1" type="ORF">IFM46972_09286</name>
</gene>
<comment type="caution">
    <text evidence="1">The sequence shown here is derived from an EMBL/GenBank/DDBJ whole genome shotgun (WGS) entry which is preliminary data.</text>
</comment>
<dbReference type="Proteomes" id="UP000465221">
    <property type="component" value="Unassembled WGS sequence"/>
</dbReference>